<dbReference type="Gene3D" id="3.90.1280.10">
    <property type="entry name" value="HSP33 redox switch-like"/>
    <property type="match status" value="1"/>
</dbReference>
<evidence type="ECO:0000313" key="6">
    <source>
        <dbReference type="EMBL" id="ROH88694.1"/>
    </source>
</evidence>
<comment type="caution">
    <text evidence="6">The sequence shown here is derived from an EMBL/GenBank/DDBJ whole genome shotgun (WGS) entry which is preliminary data.</text>
</comment>
<dbReference type="InterPro" id="IPR016153">
    <property type="entry name" value="Heat_shock_Hsp33_N"/>
</dbReference>
<name>A0A3N0V7Y6_9GAMM</name>
<dbReference type="Gene3D" id="3.55.30.10">
    <property type="entry name" value="Hsp33 domain"/>
    <property type="match status" value="1"/>
</dbReference>
<dbReference type="PIRSF" id="PIRSF005261">
    <property type="entry name" value="Heat_shock_Hsp33"/>
    <property type="match status" value="1"/>
</dbReference>
<dbReference type="AlphaFoldDB" id="A0A3N0V7Y6"/>
<keyword evidence="7" id="KW-1185">Reference proteome</keyword>
<dbReference type="InterPro" id="IPR000397">
    <property type="entry name" value="Heat_shock_Hsp33"/>
</dbReference>
<accession>A0A3N0V7Y6</accession>
<evidence type="ECO:0000256" key="3">
    <source>
        <dbReference type="ARBA" id="ARBA00023157"/>
    </source>
</evidence>
<evidence type="ECO:0000256" key="1">
    <source>
        <dbReference type="ARBA" id="ARBA00022490"/>
    </source>
</evidence>
<keyword evidence="1" id="KW-0963">Cytoplasm</keyword>
<reference evidence="6 7" key="1">
    <citation type="submission" date="2018-10" db="EMBL/GenBank/DDBJ databases">
        <authorList>
            <person name="Chen W.-M."/>
        </authorList>
    </citation>
    <scope>NUCLEOTIDE SEQUENCE [LARGE SCALE GENOMIC DNA]</scope>
    <source>
        <strain evidence="6 7">THS-13</strain>
    </source>
</reference>
<protein>
    <submittedName>
        <fullName evidence="6">Hsp33 family molecular chaperone HslO</fullName>
    </submittedName>
</protein>
<dbReference type="PANTHER" id="PTHR30111">
    <property type="entry name" value="33 KDA CHAPERONIN"/>
    <property type="match status" value="1"/>
</dbReference>
<evidence type="ECO:0000256" key="2">
    <source>
        <dbReference type="ARBA" id="ARBA00022833"/>
    </source>
</evidence>
<keyword evidence="5" id="KW-0676">Redox-active center</keyword>
<sequence>MLEILTHFSALRFLRSYSSRLGMLATISPRALMANRLLPFLIENRGVRGFAVEITEGIPDLLGWRDYPPDVFRQLGHALAATPLLAADLRQDARLNLQFQGKTGEDSEPPLKLLVTQIDSQLQLRGMAKCGPGASGDFQALMGGGTLACLIEPRHGGERYQALVGVYGDSLAEALQIYYGQSEQLLTRVRLGAAPDRFVGLMLQRLPENSSDDDWVHVHHLVQTLEEPELLATEAETLLRRLFAEDTVRVFEARPIQLQCQCSHAQISAMLLGLGEEELKPLLIERGRVDVTCEFCGKEYAYREVEVRELFAASQAQPAEHRLQ</sequence>
<evidence type="ECO:0000256" key="5">
    <source>
        <dbReference type="ARBA" id="ARBA00023284"/>
    </source>
</evidence>
<dbReference type="InParanoid" id="A0A3N0V7Y6"/>
<dbReference type="GO" id="GO:0044183">
    <property type="term" value="F:protein folding chaperone"/>
    <property type="evidence" value="ECO:0007669"/>
    <property type="project" value="TreeGrafter"/>
</dbReference>
<proteinExistence type="predicted"/>
<organism evidence="6 7">
    <name type="scientific">Stagnimonas aquatica</name>
    <dbReference type="NCBI Taxonomy" id="2689987"/>
    <lineage>
        <taxon>Bacteria</taxon>
        <taxon>Pseudomonadati</taxon>
        <taxon>Pseudomonadota</taxon>
        <taxon>Gammaproteobacteria</taxon>
        <taxon>Nevskiales</taxon>
        <taxon>Nevskiaceae</taxon>
        <taxon>Stagnimonas</taxon>
    </lineage>
</organism>
<dbReference type="FunCoup" id="A0A3N0V7Y6">
    <property type="interactions" value="288"/>
</dbReference>
<dbReference type="GO" id="GO:0042026">
    <property type="term" value="P:protein refolding"/>
    <property type="evidence" value="ECO:0007669"/>
    <property type="project" value="TreeGrafter"/>
</dbReference>
<dbReference type="Proteomes" id="UP000282106">
    <property type="component" value="Unassembled WGS sequence"/>
</dbReference>
<dbReference type="InterPro" id="IPR023212">
    <property type="entry name" value="Hsp33_helix_hairpin_bin_dom_sf"/>
</dbReference>
<keyword evidence="4" id="KW-0143">Chaperone</keyword>
<evidence type="ECO:0000256" key="4">
    <source>
        <dbReference type="ARBA" id="ARBA00023186"/>
    </source>
</evidence>
<dbReference type="EMBL" id="RJVO01000006">
    <property type="protein sequence ID" value="ROH88694.1"/>
    <property type="molecule type" value="Genomic_DNA"/>
</dbReference>
<dbReference type="GO" id="GO:0051082">
    <property type="term" value="F:unfolded protein binding"/>
    <property type="evidence" value="ECO:0007669"/>
    <property type="project" value="InterPro"/>
</dbReference>
<dbReference type="GO" id="GO:0005737">
    <property type="term" value="C:cytoplasm"/>
    <property type="evidence" value="ECO:0007669"/>
    <property type="project" value="InterPro"/>
</dbReference>
<dbReference type="InterPro" id="IPR016154">
    <property type="entry name" value="Heat_shock_Hsp33_C"/>
</dbReference>
<dbReference type="PANTHER" id="PTHR30111:SF1">
    <property type="entry name" value="33 KDA CHAPERONIN"/>
    <property type="match status" value="1"/>
</dbReference>
<evidence type="ECO:0000313" key="7">
    <source>
        <dbReference type="Proteomes" id="UP000282106"/>
    </source>
</evidence>
<dbReference type="Pfam" id="PF01430">
    <property type="entry name" value="HSP33"/>
    <property type="match status" value="1"/>
</dbReference>
<gene>
    <name evidence="6" type="ORF">ED208_12815</name>
</gene>
<keyword evidence="2" id="KW-0862">Zinc</keyword>
<dbReference type="SUPFAM" id="SSF64397">
    <property type="entry name" value="Hsp33 domain"/>
    <property type="match status" value="1"/>
</dbReference>
<keyword evidence="3" id="KW-1015">Disulfide bond</keyword>
<dbReference type="SUPFAM" id="SSF118352">
    <property type="entry name" value="HSP33 redox switch-like"/>
    <property type="match status" value="1"/>
</dbReference>
<dbReference type="Gene3D" id="1.10.287.480">
    <property type="entry name" value="helix hairpin bin"/>
    <property type="match status" value="1"/>
</dbReference>